<protein>
    <submittedName>
        <fullName evidence="1">Helix-turn-helix transcriptional regulator</fullName>
    </submittedName>
</protein>
<organism evidence="1 2">
    <name type="scientific">Curtobacterium aetherium</name>
    <dbReference type="NCBI Taxonomy" id="2841594"/>
    <lineage>
        <taxon>Bacteria</taxon>
        <taxon>Bacillati</taxon>
        <taxon>Actinomycetota</taxon>
        <taxon>Actinomycetes</taxon>
        <taxon>Micrococcales</taxon>
        <taxon>Microbacteriaceae</taxon>
        <taxon>Curtobacterium</taxon>
    </lineage>
</organism>
<evidence type="ECO:0000313" key="2">
    <source>
        <dbReference type="Proteomes" id="UP000681794"/>
    </source>
</evidence>
<accession>A0ACD1E1U7</accession>
<proteinExistence type="predicted"/>
<gene>
    <name evidence="1" type="ORF">KM842_10665</name>
</gene>
<name>A0ACD1E1U7_9MICO</name>
<reference evidence="1" key="1">
    <citation type="submission" date="2021-06" db="EMBL/GenBank/DDBJ databases">
        <authorList>
            <person name="Ellington A.J."/>
            <person name="Bryan N.C."/>
            <person name="Christner B.C."/>
            <person name="Reisch C.R."/>
        </authorList>
    </citation>
    <scope>NUCLEOTIDE SEQUENCE</scope>
    <source>
        <strain evidence="1">L6-1</strain>
    </source>
</reference>
<keyword evidence="2" id="KW-1185">Reference proteome</keyword>
<evidence type="ECO:0000313" key="1">
    <source>
        <dbReference type="EMBL" id="QWS32738.1"/>
    </source>
</evidence>
<dbReference type="EMBL" id="CP076544">
    <property type="protein sequence ID" value="QWS32738.1"/>
    <property type="molecule type" value="Genomic_DNA"/>
</dbReference>
<sequence>MRLSGENRWTGIRAPSSWYLRDTWCSAATATRLGVVSDTAPTPTGRFEITAPHRELLDQVLDRWSLQVLDELCERPARFSVLRRSIPAVTQKSLTATLRRLERNGVVERVLLSTRPVAVEYRITPLGKTIRPPVEAILAWATEYMPAIEEARDRYDSDLGEAVPHHPMTASR</sequence>
<dbReference type="Proteomes" id="UP000681794">
    <property type="component" value="Chromosome"/>
</dbReference>